<dbReference type="Pfam" id="PF07992">
    <property type="entry name" value="Pyr_redox_2"/>
    <property type="match status" value="1"/>
</dbReference>
<dbReference type="RefSeq" id="WP_118890235.1">
    <property type="nucleotide sequence ID" value="NZ_PHUT01000018.1"/>
</dbReference>
<evidence type="ECO:0000313" key="4">
    <source>
        <dbReference type="Proteomes" id="UP000285456"/>
    </source>
</evidence>
<dbReference type="PRINTS" id="PR00368">
    <property type="entry name" value="FADPNR"/>
</dbReference>
<gene>
    <name evidence="3" type="ORF">D1B32_19750</name>
</gene>
<dbReference type="PANTHER" id="PTHR42949:SF3">
    <property type="entry name" value="ANAEROBIC GLYCEROL-3-PHOSPHATE DEHYDROGENASE SUBUNIT B"/>
    <property type="match status" value="1"/>
</dbReference>
<evidence type="ECO:0000259" key="2">
    <source>
        <dbReference type="Pfam" id="PF07992"/>
    </source>
</evidence>
<keyword evidence="1" id="KW-0560">Oxidoreductase</keyword>
<accession>A0A417YB25</accession>
<protein>
    <submittedName>
        <fullName evidence="3">FAD-dependent oxidoreductase</fullName>
    </submittedName>
</protein>
<dbReference type="PANTHER" id="PTHR42949">
    <property type="entry name" value="ANAEROBIC GLYCEROL-3-PHOSPHATE DEHYDROGENASE SUBUNIT B"/>
    <property type="match status" value="1"/>
</dbReference>
<dbReference type="Gene3D" id="3.50.50.60">
    <property type="entry name" value="FAD/NAD(P)-binding domain"/>
    <property type="match status" value="2"/>
</dbReference>
<dbReference type="EMBL" id="QWEH01000018">
    <property type="protein sequence ID" value="RHW29893.1"/>
    <property type="molecule type" value="Genomic_DNA"/>
</dbReference>
<reference evidence="3 4" key="1">
    <citation type="journal article" date="2007" name="Int. J. Syst. Evol. Microbiol.">
        <title>Oceanobacillus profundus sp. nov., isolated from a deep-sea sediment core.</title>
        <authorList>
            <person name="Kim Y.G."/>
            <person name="Choi D.H."/>
            <person name="Hyun S."/>
            <person name="Cho B.C."/>
        </authorList>
    </citation>
    <scope>NUCLEOTIDE SEQUENCE [LARGE SCALE GENOMIC DNA]</scope>
    <source>
        <strain evidence="3 4">DSM 18246</strain>
    </source>
</reference>
<dbReference type="OrthoDB" id="9776839at2"/>
<keyword evidence="4" id="KW-1185">Reference proteome</keyword>
<dbReference type="InterPro" id="IPR023753">
    <property type="entry name" value="FAD/NAD-binding_dom"/>
</dbReference>
<evidence type="ECO:0000313" key="3">
    <source>
        <dbReference type="EMBL" id="RHW29893.1"/>
    </source>
</evidence>
<name>A0A417YB25_9BACI</name>
<proteinExistence type="predicted"/>
<dbReference type="PRINTS" id="PR00469">
    <property type="entry name" value="PNDRDTASEII"/>
</dbReference>
<comment type="caution">
    <text evidence="3">The sequence shown here is derived from an EMBL/GenBank/DDBJ whole genome shotgun (WGS) entry which is preliminary data.</text>
</comment>
<dbReference type="Proteomes" id="UP000285456">
    <property type="component" value="Unassembled WGS sequence"/>
</dbReference>
<dbReference type="SUPFAM" id="SSF51905">
    <property type="entry name" value="FAD/NAD(P)-binding domain"/>
    <property type="match status" value="1"/>
</dbReference>
<organism evidence="3 4">
    <name type="scientific">Oceanobacillus profundus</name>
    <dbReference type="NCBI Taxonomy" id="372463"/>
    <lineage>
        <taxon>Bacteria</taxon>
        <taxon>Bacillati</taxon>
        <taxon>Bacillota</taxon>
        <taxon>Bacilli</taxon>
        <taxon>Bacillales</taxon>
        <taxon>Bacillaceae</taxon>
        <taxon>Oceanobacillus</taxon>
    </lineage>
</organism>
<evidence type="ECO:0000256" key="1">
    <source>
        <dbReference type="ARBA" id="ARBA00023002"/>
    </source>
</evidence>
<dbReference type="AlphaFoldDB" id="A0A417YB25"/>
<dbReference type="InterPro" id="IPR051691">
    <property type="entry name" value="Metab_Enz_Cyan_OpOx_G3PDH"/>
</dbReference>
<dbReference type="InterPro" id="IPR036188">
    <property type="entry name" value="FAD/NAD-bd_sf"/>
</dbReference>
<dbReference type="GO" id="GO:0016491">
    <property type="term" value="F:oxidoreductase activity"/>
    <property type="evidence" value="ECO:0007669"/>
    <property type="project" value="UniProtKB-KW"/>
</dbReference>
<feature type="domain" description="FAD/NAD(P)-binding" evidence="2">
    <location>
        <begin position="4"/>
        <end position="287"/>
    </location>
</feature>
<sequence length="370" mass="40030">METDLLIIGGGPAGLHAALTADRAGARVVVADESFSLGGQLRQQTQWLSNLPGQYGYGKKRGTWVNEQLINQVGASNVQVLKKHTMIGSYLNGNIGVSDGDKTFEIQSRKNIIAPGAQEEAKVFPGWTLPGVMTAGAAQILINREKVLPGKRAVMVGSNDFSLEVARQLNSCGITVEAIVEEKNQIICSDGELVKTLENVPVYTNSTIEIVTGAGEVEHVVIQTPDGLKEVNVDLVCIANGFSPILEPFEIMNCHFVYQKELGGWLAAYNIHLQTTNPSCYIAGNAAGITDFGSILLTGEIAALSALEAMGFISSAEGTEQKSRCWRELANLESEKVLQARTEMLADYHQKHELDLPDYFMKIKGGKMYG</sequence>